<dbReference type="Pfam" id="PF00486">
    <property type="entry name" value="Trans_reg_C"/>
    <property type="match status" value="1"/>
</dbReference>
<dbReference type="InterPro" id="IPR039420">
    <property type="entry name" value="WalR-like"/>
</dbReference>
<dbReference type="Proteomes" id="UP000299290">
    <property type="component" value="Unassembled WGS sequence"/>
</dbReference>
<dbReference type="PROSITE" id="PS51755">
    <property type="entry name" value="OMPR_PHOB"/>
    <property type="match status" value="1"/>
</dbReference>
<keyword evidence="7" id="KW-1185">Reference proteome</keyword>
<organism evidence="6 7">
    <name type="scientific">Streptomyces antimycoticus</name>
    <dbReference type="NCBI Taxonomy" id="68175"/>
    <lineage>
        <taxon>Bacteria</taxon>
        <taxon>Bacillati</taxon>
        <taxon>Actinomycetota</taxon>
        <taxon>Actinomycetes</taxon>
        <taxon>Kitasatosporales</taxon>
        <taxon>Streptomycetaceae</taxon>
        <taxon>Streptomyces</taxon>
        <taxon>Streptomyces violaceusniger group</taxon>
    </lineage>
</organism>
<comment type="caution">
    <text evidence="6">The sequence shown here is derived from an EMBL/GenBank/DDBJ whole genome shotgun (WGS) entry which is preliminary data.</text>
</comment>
<dbReference type="PANTHER" id="PTHR48111">
    <property type="entry name" value="REGULATOR OF RPOS"/>
    <property type="match status" value="1"/>
</dbReference>
<protein>
    <submittedName>
        <fullName evidence="6">Transcriptional regulatory protein CutR</fullName>
    </submittedName>
</protein>
<dbReference type="AlphaFoldDB" id="A0A4D4JSB3"/>
<dbReference type="GO" id="GO:0000976">
    <property type="term" value="F:transcription cis-regulatory region binding"/>
    <property type="evidence" value="ECO:0007669"/>
    <property type="project" value="TreeGrafter"/>
</dbReference>
<dbReference type="PANTHER" id="PTHR48111:SF36">
    <property type="entry name" value="TRANSCRIPTIONAL REGULATORY PROTEIN CUTR"/>
    <property type="match status" value="1"/>
</dbReference>
<evidence type="ECO:0000313" key="6">
    <source>
        <dbReference type="EMBL" id="GDY39575.1"/>
    </source>
</evidence>
<dbReference type="Gene3D" id="6.10.250.690">
    <property type="match status" value="1"/>
</dbReference>
<dbReference type="InterPro" id="IPR036388">
    <property type="entry name" value="WH-like_DNA-bd_sf"/>
</dbReference>
<dbReference type="PROSITE" id="PS50110">
    <property type="entry name" value="RESPONSE_REGULATORY"/>
    <property type="match status" value="1"/>
</dbReference>
<evidence type="ECO:0000259" key="5">
    <source>
        <dbReference type="PROSITE" id="PS51755"/>
    </source>
</evidence>
<accession>A0A4D4JSB3</accession>
<evidence type="ECO:0000256" key="1">
    <source>
        <dbReference type="ARBA" id="ARBA00023125"/>
    </source>
</evidence>
<reference evidence="6 7" key="1">
    <citation type="journal article" date="2020" name="Int. J. Syst. Evol. Microbiol.">
        <title>Reclassification of Streptomyces castelarensis and Streptomyces sporoclivatus as later heterotypic synonyms of Streptomyces antimycoticus.</title>
        <authorList>
            <person name="Komaki H."/>
            <person name="Tamura T."/>
        </authorList>
    </citation>
    <scope>NUCLEOTIDE SEQUENCE [LARGE SCALE GENOMIC DNA]</scope>
    <source>
        <strain evidence="6 7">NBRC 12839</strain>
    </source>
</reference>
<dbReference type="GO" id="GO:0032993">
    <property type="term" value="C:protein-DNA complex"/>
    <property type="evidence" value="ECO:0007669"/>
    <property type="project" value="TreeGrafter"/>
</dbReference>
<sequence length="217" mass="23493">MRVLVIEDEEELAGMIAEGLRAAGMAADVALDGGRAMEMAAAADYDVLVLDRDLPGIHGDAVCRMLGTSGYPARILMLTAAGSLSDIVDGLDQGADDYLSKPFSYAELIARLQALARRGPSGTPTVLERHDLRLDTLRRIAERDGRLLRLTPKELGVLEALMSADGAPLRARDLLEMVWDCDTDPLSTTVKVTVHQLRRKLGDPPVIETVPGFGYRL</sequence>
<keyword evidence="1 3" id="KW-0238">DNA-binding</keyword>
<dbReference type="GO" id="GO:0000156">
    <property type="term" value="F:phosphorelay response regulator activity"/>
    <property type="evidence" value="ECO:0007669"/>
    <property type="project" value="TreeGrafter"/>
</dbReference>
<gene>
    <name evidence="6" type="primary">cutR_1</name>
    <name evidence="6" type="ORF">SANT12839_004570</name>
</gene>
<dbReference type="EMBL" id="BJHV01000001">
    <property type="protein sequence ID" value="GDY39575.1"/>
    <property type="molecule type" value="Genomic_DNA"/>
</dbReference>
<dbReference type="Gene3D" id="3.40.50.2300">
    <property type="match status" value="1"/>
</dbReference>
<evidence type="ECO:0000256" key="3">
    <source>
        <dbReference type="PROSITE-ProRule" id="PRU01091"/>
    </source>
</evidence>
<dbReference type="CDD" id="cd00383">
    <property type="entry name" value="trans_reg_C"/>
    <property type="match status" value="1"/>
</dbReference>
<feature type="DNA-binding region" description="OmpR/PhoB-type" evidence="3">
    <location>
        <begin position="124"/>
        <end position="217"/>
    </location>
</feature>
<dbReference type="GO" id="GO:0005829">
    <property type="term" value="C:cytosol"/>
    <property type="evidence" value="ECO:0007669"/>
    <property type="project" value="TreeGrafter"/>
</dbReference>
<dbReference type="SMART" id="SM00448">
    <property type="entry name" value="REC"/>
    <property type="match status" value="1"/>
</dbReference>
<dbReference type="Gene3D" id="1.10.10.10">
    <property type="entry name" value="Winged helix-like DNA-binding domain superfamily/Winged helix DNA-binding domain"/>
    <property type="match status" value="1"/>
</dbReference>
<evidence type="ECO:0000313" key="7">
    <source>
        <dbReference type="Proteomes" id="UP000299290"/>
    </source>
</evidence>
<dbReference type="SMART" id="SM00862">
    <property type="entry name" value="Trans_reg_C"/>
    <property type="match status" value="1"/>
</dbReference>
<dbReference type="InterPro" id="IPR001789">
    <property type="entry name" value="Sig_transdc_resp-reg_receiver"/>
</dbReference>
<dbReference type="SUPFAM" id="SSF52172">
    <property type="entry name" value="CheY-like"/>
    <property type="match status" value="1"/>
</dbReference>
<feature type="domain" description="OmpR/PhoB-type" evidence="5">
    <location>
        <begin position="124"/>
        <end position="217"/>
    </location>
</feature>
<proteinExistence type="predicted"/>
<dbReference type="Pfam" id="PF00072">
    <property type="entry name" value="Response_reg"/>
    <property type="match status" value="1"/>
</dbReference>
<evidence type="ECO:0000259" key="4">
    <source>
        <dbReference type="PROSITE" id="PS50110"/>
    </source>
</evidence>
<keyword evidence="2" id="KW-0597">Phosphoprotein</keyword>
<dbReference type="RefSeq" id="WP_137963761.1">
    <property type="nucleotide sequence ID" value="NZ_BJHV01000001.1"/>
</dbReference>
<feature type="modified residue" description="4-aspartylphosphate" evidence="2">
    <location>
        <position position="51"/>
    </location>
</feature>
<dbReference type="InterPro" id="IPR001867">
    <property type="entry name" value="OmpR/PhoB-type_DNA-bd"/>
</dbReference>
<name>A0A4D4JSB3_9ACTN</name>
<evidence type="ECO:0000256" key="2">
    <source>
        <dbReference type="PROSITE-ProRule" id="PRU00169"/>
    </source>
</evidence>
<dbReference type="GO" id="GO:0006355">
    <property type="term" value="P:regulation of DNA-templated transcription"/>
    <property type="evidence" value="ECO:0007669"/>
    <property type="project" value="InterPro"/>
</dbReference>
<dbReference type="InterPro" id="IPR011006">
    <property type="entry name" value="CheY-like_superfamily"/>
</dbReference>
<feature type="domain" description="Response regulatory" evidence="4">
    <location>
        <begin position="2"/>
        <end position="116"/>
    </location>
</feature>